<comment type="caution">
    <text evidence="2">The sequence shown here is derived from an EMBL/GenBank/DDBJ whole genome shotgun (WGS) entry which is preliminary data.</text>
</comment>
<organism evidence="2 3">
    <name type="scientific">Nonomuraea africana</name>
    <dbReference type="NCBI Taxonomy" id="46171"/>
    <lineage>
        <taxon>Bacteria</taxon>
        <taxon>Bacillati</taxon>
        <taxon>Actinomycetota</taxon>
        <taxon>Actinomycetes</taxon>
        <taxon>Streptosporangiales</taxon>
        <taxon>Streptosporangiaceae</taxon>
        <taxon>Nonomuraea</taxon>
    </lineage>
</organism>
<dbReference type="Proteomes" id="UP000661607">
    <property type="component" value="Unassembled WGS sequence"/>
</dbReference>
<dbReference type="InterPro" id="IPR029032">
    <property type="entry name" value="AhpD-like"/>
</dbReference>
<reference evidence="2 3" key="1">
    <citation type="submission" date="2020-10" db="EMBL/GenBank/DDBJ databases">
        <title>Sequencing the genomes of 1000 actinobacteria strains.</title>
        <authorList>
            <person name="Klenk H.-P."/>
        </authorList>
    </citation>
    <scope>NUCLEOTIDE SEQUENCE [LARGE SCALE GENOMIC DNA]</scope>
    <source>
        <strain evidence="2 3">DSM 43748</strain>
    </source>
</reference>
<sequence>MRLDILNHGYGLATRLLFALIRLLSGHPVPDAAKLVFYRPDFYGARAKEFTHEAMHGPSAWSVADRELMAAYVSKGARVRVLRRRAHRDRKAGQPGRVAAVPADLESAPVEEPLWATLRMLGKLTREKGRRRGHAGGAGRRGPTEEVIYIVKAPACAASASSTAKTSSKGNGAASGGAACLPYPVSILSTSPRSAGGRGAPTARRVVAAVARRRAARSWRPAREWAPDSPWRAE</sequence>
<evidence type="ECO:0000313" key="2">
    <source>
        <dbReference type="EMBL" id="MBE1560370.1"/>
    </source>
</evidence>
<keyword evidence="3" id="KW-1185">Reference proteome</keyword>
<accession>A0ABR9KEW0</accession>
<dbReference type="SUPFAM" id="SSF69118">
    <property type="entry name" value="AhpD-like"/>
    <property type="match status" value="1"/>
</dbReference>
<evidence type="ECO:0000256" key="1">
    <source>
        <dbReference type="SAM" id="MobiDB-lite"/>
    </source>
</evidence>
<dbReference type="EMBL" id="JADBEF010000001">
    <property type="protein sequence ID" value="MBE1560370.1"/>
    <property type="molecule type" value="Genomic_DNA"/>
</dbReference>
<feature type="compositionally biased region" description="Basic and acidic residues" evidence="1">
    <location>
        <begin position="221"/>
        <end position="234"/>
    </location>
</feature>
<feature type="region of interest" description="Disordered" evidence="1">
    <location>
        <begin position="212"/>
        <end position="234"/>
    </location>
</feature>
<protein>
    <submittedName>
        <fullName evidence="2">Uncharacterized protein</fullName>
    </submittedName>
</protein>
<name>A0ABR9KEW0_9ACTN</name>
<evidence type="ECO:0000313" key="3">
    <source>
        <dbReference type="Proteomes" id="UP000661607"/>
    </source>
</evidence>
<proteinExistence type="predicted"/>
<dbReference type="RefSeq" id="WP_225958640.1">
    <property type="nucleotide sequence ID" value="NZ_BAAASY010000035.1"/>
</dbReference>
<gene>
    <name evidence="2" type="ORF">H4W81_003149</name>
</gene>